<accession>A0A4Y3UI87</accession>
<evidence type="ECO:0000313" key="2">
    <source>
        <dbReference type="EMBL" id="TQN00436.1"/>
    </source>
</evidence>
<dbReference type="EMBL" id="VFPS01000001">
    <property type="protein sequence ID" value="TQN00436.1"/>
    <property type="molecule type" value="Genomic_DNA"/>
</dbReference>
<dbReference type="Proteomes" id="UP000319804">
    <property type="component" value="Unassembled WGS sequence"/>
</dbReference>
<dbReference type="AlphaFoldDB" id="A0A4Y3UI87"/>
<gene>
    <name evidence="2" type="ORF">FHX68_0530</name>
</gene>
<proteinExistence type="predicted"/>
<sequence>MAGYTVGINSETKAFKQGIDSGIIAPLEDAQDELLKLGKSRGPEELERAMKDAQDETKRLERETKDTADAIEKEYKRAYREAKDSARDGMGKAGEAGKEFKDETLANLSEVTSSFNGSMESVGDLVQGTLGGLTQGLGPALGGAAAAAAAGIGVITEAFTNAGEAADEARDSAFQFAYDVQGALDNAGYTERVAQWTSDTEKLKQAQDIAKVSGQDVADVIDALASGGDKLDGLWAAFEEGANTTDVASGRALELESALKGTMEGYLNGGDAAKLAAKLTYEYATSVGEATGETDDLGNAIMRLPDGKEIVVDANTKTAYEDIDAIEKRRIADKTIKLHVDTSDWDNYTPKQKYAEIKAVQAENATRYIP</sequence>
<feature type="region of interest" description="Disordered" evidence="1">
    <location>
        <begin position="39"/>
        <end position="71"/>
    </location>
</feature>
<dbReference type="OrthoDB" id="5083882at2"/>
<evidence type="ECO:0000313" key="3">
    <source>
        <dbReference type="Proteomes" id="UP000319804"/>
    </source>
</evidence>
<reference evidence="2 3" key="1">
    <citation type="submission" date="2019-06" db="EMBL/GenBank/DDBJ databases">
        <title>Sequencing the genomes of 1000 actinobacteria strains.</title>
        <authorList>
            <person name="Klenk H.-P."/>
        </authorList>
    </citation>
    <scope>NUCLEOTIDE SEQUENCE [LARGE SCALE GENOMIC DNA]</scope>
    <source>
        <strain evidence="2 3">DSM 20427</strain>
    </source>
</reference>
<dbReference type="RefSeq" id="WP_141379654.1">
    <property type="nucleotide sequence ID" value="NZ_BJNA01000008.1"/>
</dbReference>
<organism evidence="2 3">
    <name type="scientific">Microbacterium lacticum</name>
    <dbReference type="NCBI Taxonomy" id="33885"/>
    <lineage>
        <taxon>Bacteria</taxon>
        <taxon>Bacillati</taxon>
        <taxon>Actinomycetota</taxon>
        <taxon>Actinomycetes</taxon>
        <taxon>Micrococcales</taxon>
        <taxon>Microbacteriaceae</taxon>
        <taxon>Microbacterium</taxon>
    </lineage>
</organism>
<comment type="caution">
    <text evidence="2">The sequence shown here is derived from an EMBL/GenBank/DDBJ whole genome shotgun (WGS) entry which is preliminary data.</text>
</comment>
<evidence type="ECO:0000256" key="1">
    <source>
        <dbReference type="SAM" id="MobiDB-lite"/>
    </source>
</evidence>
<keyword evidence="3" id="KW-1185">Reference proteome</keyword>
<protein>
    <submittedName>
        <fullName evidence="2">Uncharacterized protein</fullName>
    </submittedName>
</protein>
<name>A0A4Y3UI87_9MICO</name>